<feature type="compositionally biased region" description="Polar residues" evidence="14">
    <location>
        <begin position="17"/>
        <end position="29"/>
    </location>
</feature>
<dbReference type="PRINTS" id="PR00399">
    <property type="entry name" value="SYNAPTOTAGMN"/>
</dbReference>
<sequence>MTERKREALVAPPSPTITPTFAPNVTEATGTGGTEPKDEAFSKLKNKFMNELNKIPLPSWAIIAIAFVAVLLILTCCFCICKKCIFKKKNKKKGKDKGGKNAINMKDVKDGGKMEALKDDDDDAETGLTDGEKEAEPKEQEKLGKLQFSLDYNFTENQLLVGIIQAAELPAMDMGGTSDPYVKVYLLPDKKKKFETKVHRKTLNPTFNEQFTFKVPYTELGGKTLVMTVYDFDRFSKHDAIGDVKMPMNKVDFSHVTEEWRDLQSAEKEEQEKLGDICFSLRYVPTAGKLTVVILEAKNLKKMDVGGLSDPYVKIHLMQNGKRLKKKKTTIKKNTLNPYYNESFSFEVPFEQIQKVQVVVTVLDYDKIGKNDAIGKVFVGLNSSGTELRHWSDMLANPRRPIAQWHVLKPEEEVDAQLSTKK</sequence>
<gene>
    <name evidence="16" type="ORF">AGOR_G00180200</name>
</gene>
<dbReference type="PRINTS" id="PR00360">
    <property type="entry name" value="C2DOMAIN"/>
</dbReference>
<name>A0A8T3CUD3_9TELE</name>
<keyword evidence="10 13" id="KW-0472">Membrane</keyword>
<keyword evidence="9 13" id="KW-0770">Synapse</keyword>
<dbReference type="OrthoDB" id="67700at2759"/>
<dbReference type="FunFam" id="2.60.40.150:FF:000016">
    <property type="entry name" value="Synaptotagmin 1"/>
    <property type="match status" value="1"/>
</dbReference>
<evidence type="ECO:0000256" key="10">
    <source>
        <dbReference type="ARBA" id="ARBA00023136"/>
    </source>
</evidence>
<protein>
    <recommendedName>
        <fullName evidence="13">Synaptotagmin</fullName>
    </recommendedName>
</protein>
<dbReference type="InterPro" id="IPR035892">
    <property type="entry name" value="C2_domain_sf"/>
</dbReference>
<evidence type="ECO:0000256" key="6">
    <source>
        <dbReference type="ARBA" id="ARBA00022737"/>
    </source>
</evidence>
<dbReference type="GO" id="GO:0030276">
    <property type="term" value="F:clathrin binding"/>
    <property type="evidence" value="ECO:0007669"/>
    <property type="project" value="TreeGrafter"/>
</dbReference>
<evidence type="ECO:0000256" key="12">
    <source>
        <dbReference type="ARBA" id="ARBA00023329"/>
    </source>
</evidence>
<feature type="domain" description="C2" evidence="15">
    <location>
        <begin position="142"/>
        <end position="261"/>
    </location>
</feature>
<evidence type="ECO:0000256" key="11">
    <source>
        <dbReference type="ARBA" id="ARBA00023180"/>
    </source>
</evidence>
<evidence type="ECO:0000256" key="3">
    <source>
        <dbReference type="ARBA" id="ARBA00006996"/>
    </source>
</evidence>
<feature type="region of interest" description="Disordered" evidence="14">
    <location>
        <begin position="1"/>
        <end position="37"/>
    </location>
</feature>
<dbReference type="GO" id="GO:0048791">
    <property type="term" value="P:calcium ion-regulated exocytosis of neurotransmitter"/>
    <property type="evidence" value="ECO:0007669"/>
    <property type="project" value="TreeGrafter"/>
</dbReference>
<comment type="subcellular location">
    <subcellularLocation>
        <location evidence="2">Cytoplasmic vesicle</location>
        <location evidence="2">Secretory vesicle</location>
        <location evidence="2">Chromaffin granule membrane</location>
        <topology evidence="2">Single-pass membrane protein</topology>
    </subcellularLocation>
    <subcellularLocation>
        <location evidence="1 13">Cytoplasmic vesicle</location>
        <location evidence="1 13">Secretory vesicle</location>
        <location evidence="1 13">Synaptic vesicle membrane</location>
        <topology evidence="1 13">Single-pass membrane protein</topology>
    </subcellularLocation>
</comment>
<accession>A0A8T3CUD3</accession>
<dbReference type="FunFam" id="2.60.40.150:FF:000007">
    <property type="entry name" value="Synaptotagmin 1"/>
    <property type="match status" value="1"/>
</dbReference>
<keyword evidence="5 13" id="KW-0479">Metal-binding</keyword>
<dbReference type="Pfam" id="PF00168">
    <property type="entry name" value="C2"/>
    <property type="match status" value="2"/>
</dbReference>
<keyword evidence="6" id="KW-0677">Repeat</keyword>
<feature type="domain" description="C2" evidence="15">
    <location>
        <begin position="273"/>
        <end position="406"/>
    </location>
</feature>
<evidence type="ECO:0000259" key="15">
    <source>
        <dbReference type="PROSITE" id="PS50004"/>
    </source>
</evidence>
<organism evidence="16 17">
    <name type="scientific">Albula goreensis</name>
    <dbReference type="NCBI Taxonomy" id="1534307"/>
    <lineage>
        <taxon>Eukaryota</taxon>
        <taxon>Metazoa</taxon>
        <taxon>Chordata</taxon>
        <taxon>Craniata</taxon>
        <taxon>Vertebrata</taxon>
        <taxon>Euteleostomi</taxon>
        <taxon>Actinopterygii</taxon>
        <taxon>Neopterygii</taxon>
        <taxon>Teleostei</taxon>
        <taxon>Albuliformes</taxon>
        <taxon>Albulidae</taxon>
        <taxon>Albula</taxon>
    </lineage>
</organism>
<dbReference type="SUPFAM" id="SSF49562">
    <property type="entry name" value="C2 domain (Calcium/lipid-binding domain, CaLB)"/>
    <property type="match status" value="2"/>
</dbReference>
<evidence type="ECO:0000256" key="2">
    <source>
        <dbReference type="ARBA" id="ARBA00004349"/>
    </source>
</evidence>
<evidence type="ECO:0000256" key="4">
    <source>
        <dbReference type="ARBA" id="ARBA00022692"/>
    </source>
</evidence>
<dbReference type="GO" id="GO:0005886">
    <property type="term" value="C:plasma membrane"/>
    <property type="evidence" value="ECO:0007669"/>
    <property type="project" value="TreeGrafter"/>
</dbReference>
<dbReference type="GO" id="GO:0001786">
    <property type="term" value="F:phosphatidylserine binding"/>
    <property type="evidence" value="ECO:0007669"/>
    <property type="project" value="TreeGrafter"/>
</dbReference>
<dbReference type="CDD" id="cd21963">
    <property type="entry name" value="Syt1_N"/>
    <property type="match status" value="1"/>
</dbReference>
<evidence type="ECO:0000256" key="1">
    <source>
        <dbReference type="ARBA" id="ARBA00004254"/>
    </source>
</evidence>
<dbReference type="PROSITE" id="PS50004">
    <property type="entry name" value="C2"/>
    <property type="match status" value="2"/>
</dbReference>
<dbReference type="InterPro" id="IPR000008">
    <property type="entry name" value="C2_dom"/>
</dbReference>
<keyword evidence="8 13" id="KW-1133">Transmembrane helix</keyword>
<dbReference type="PANTHER" id="PTHR10024">
    <property type="entry name" value="SYNAPTOTAGMIN"/>
    <property type="match status" value="1"/>
</dbReference>
<evidence type="ECO:0000256" key="14">
    <source>
        <dbReference type="SAM" id="MobiDB-lite"/>
    </source>
</evidence>
<dbReference type="AlphaFoldDB" id="A0A8T3CUD3"/>
<evidence type="ECO:0000256" key="13">
    <source>
        <dbReference type="RuleBase" id="RU367154"/>
    </source>
</evidence>
<evidence type="ECO:0000256" key="8">
    <source>
        <dbReference type="ARBA" id="ARBA00022989"/>
    </source>
</evidence>
<dbReference type="CDD" id="cd08402">
    <property type="entry name" value="C2B_Synaptotagmin-1"/>
    <property type="match status" value="1"/>
</dbReference>
<feature type="compositionally biased region" description="Basic and acidic residues" evidence="14">
    <location>
        <begin position="130"/>
        <end position="140"/>
    </location>
</feature>
<dbReference type="GO" id="GO:0030672">
    <property type="term" value="C:synaptic vesicle membrane"/>
    <property type="evidence" value="ECO:0007669"/>
    <property type="project" value="UniProtKB-SubCell"/>
</dbReference>
<comment type="caution">
    <text evidence="16">The sequence shown here is derived from an EMBL/GenBank/DDBJ whole genome shotgun (WGS) entry which is preliminary data.</text>
</comment>
<keyword evidence="12 13" id="KW-0968">Cytoplasmic vesicle</keyword>
<dbReference type="Gene3D" id="2.60.40.150">
    <property type="entry name" value="C2 domain"/>
    <property type="match status" value="2"/>
</dbReference>
<feature type="transmembrane region" description="Helical" evidence="13">
    <location>
        <begin position="57"/>
        <end position="81"/>
    </location>
</feature>
<keyword evidence="17" id="KW-1185">Reference proteome</keyword>
<evidence type="ECO:0000313" key="17">
    <source>
        <dbReference type="Proteomes" id="UP000829720"/>
    </source>
</evidence>
<dbReference type="GO" id="GO:0005509">
    <property type="term" value="F:calcium ion binding"/>
    <property type="evidence" value="ECO:0007669"/>
    <property type="project" value="UniProtKB-UniRule"/>
</dbReference>
<reference evidence="16" key="1">
    <citation type="submission" date="2021-01" db="EMBL/GenBank/DDBJ databases">
        <authorList>
            <person name="Zahm M."/>
            <person name="Roques C."/>
            <person name="Cabau C."/>
            <person name="Klopp C."/>
            <person name="Donnadieu C."/>
            <person name="Jouanno E."/>
            <person name="Lampietro C."/>
            <person name="Louis A."/>
            <person name="Herpin A."/>
            <person name="Echchiki A."/>
            <person name="Berthelot C."/>
            <person name="Parey E."/>
            <person name="Roest-Crollius H."/>
            <person name="Braasch I."/>
            <person name="Postlethwait J."/>
            <person name="Bobe J."/>
            <person name="Montfort J."/>
            <person name="Bouchez O."/>
            <person name="Begum T."/>
            <person name="Mejri S."/>
            <person name="Adams A."/>
            <person name="Chen W.-J."/>
            <person name="Guiguen Y."/>
        </authorList>
    </citation>
    <scope>NUCLEOTIDE SEQUENCE</scope>
    <source>
        <tissue evidence="16">Blood</tissue>
    </source>
</reference>
<dbReference type="GO" id="GO:0048488">
    <property type="term" value="P:synaptic vesicle endocytosis"/>
    <property type="evidence" value="ECO:0007669"/>
    <property type="project" value="TreeGrafter"/>
</dbReference>
<keyword evidence="7 13" id="KW-0106">Calcium</keyword>
<keyword evidence="11" id="KW-0325">Glycoprotein</keyword>
<proteinExistence type="inferred from homology"/>
<feature type="region of interest" description="Disordered" evidence="14">
    <location>
        <begin position="111"/>
        <end position="140"/>
    </location>
</feature>
<dbReference type="Proteomes" id="UP000829720">
    <property type="component" value="Unassembled WGS sequence"/>
</dbReference>
<comment type="cofactor">
    <cofactor evidence="13">
        <name>Ca(2+)</name>
        <dbReference type="ChEBI" id="CHEBI:29108"/>
    </cofactor>
    <text evidence="13">Binds 3 Ca(2+) ions per subunit. The ions are bound to the C2 domains.</text>
</comment>
<dbReference type="EMBL" id="JAERUA010000017">
    <property type="protein sequence ID" value="KAI1887966.1"/>
    <property type="molecule type" value="Genomic_DNA"/>
</dbReference>
<dbReference type="SMART" id="SM00239">
    <property type="entry name" value="C2"/>
    <property type="match status" value="2"/>
</dbReference>
<dbReference type="GO" id="GO:0000149">
    <property type="term" value="F:SNARE binding"/>
    <property type="evidence" value="ECO:0007669"/>
    <property type="project" value="TreeGrafter"/>
</dbReference>
<evidence type="ECO:0000256" key="7">
    <source>
        <dbReference type="ARBA" id="ARBA00022837"/>
    </source>
</evidence>
<dbReference type="InterPro" id="IPR001565">
    <property type="entry name" value="Synaptotagmin"/>
</dbReference>
<keyword evidence="4 13" id="KW-0812">Transmembrane</keyword>
<dbReference type="GO" id="GO:0031045">
    <property type="term" value="C:dense core granule"/>
    <property type="evidence" value="ECO:0007669"/>
    <property type="project" value="TreeGrafter"/>
</dbReference>
<dbReference type="GO" id="GO:0030424">
    <property type="term" value="C:axon"/>
    <property type="evidence" value="ECO:0007669"/>
    <property type="project" value="TreeGrafter"/>
</dbReference>
<comment type="similarity">
    <text evidence="3 13">Belongs to the synaptotagmin family.</text>
</comment>
<evidence type="ECO:0000313" key="16">
    <source>
        <dbReference type="EMBL" id="KAI1887966.1"/>
    </source>
</evidence>
<evidence type="ECO:0000256" key="9">
    <source>
        <dbReference type="ARBA" id="ARBA00023018"/>
    </source>
</evidence>
<evidence type="ECO:0000256" key="5">
    <source>
        <dbReference type="ARBA" id="ARBA00022723"/>
    </source>
</evidence>
<comment type="function">
    <text evidence="13">May have a regulatory role in the membrane interactions during trafficking of synaptic vesicles at the active zone of the synapse. It binds acidic phospholipids with a specificity that requires the presence of both an acidic head group and a diacyl backbone.</text>
</comment>
<dbReference type="CDD" id="cd08385">
    <property type="entry name" value="C2A_Synaptotagmin-1-5-6-9-10"/>
    <property type="match status" value="1"/>
</dbReference>
<dbReference type="GO" id="GO:0042584">
    <property type="term" value="C:chromaffin granule membrane"/>
    <property type="evidence" value="ECO:0007669"/>
    <property type="project" value="UniProtKB-SubCell"/>
</dbReference>
<dbReference type="PANTHER" id="PTHR10024:SF239">
    <property type="entry name" value="SYNAPTOTAGMIN-1"/>
    <property type="match status" value="1"/>
</dbReference>
<dbReference type="GO" id="GO:0005544">
    <property type="term" value="F:calcium-dependent phospholipid binding"/>
    <property type="evidence" value="ECO:0007669"/>
    <property type="project" value="TreeGrafter"/>
</dbReference>